<organism evidence="2 3">
    <name type="scientific">Thermogemmatispora tikiterensis</name>
    <dbReference type="NCBI Taxonomy" id="1825093"/>
    <lineage>
        <taxon>Bacteria</taxon>
        <taxon>Bacillati</taxon>
        <taxon>Chloroflexota</taxon>
        <taxon>Ktedonobacteria</taxon>
        <taxon>Thermogemmatisporales</taxon>
        <taxon>Thermogemmatisporaceae</taxon>
        <taxon>Thermogemmatispora</taxon>
    </lineage>
</organism>
<dbReference type="AlphaFoldDB" id="A0A328VLJ9"/>
<dbReference type="GO" id="GO:0016740">
    <property type="term" value="F:transferase activity"/>
    <property type="evidence" value="ECO:0007669"/>
    <property type="project" value="TreeGrafter"/>
</dbReference>
<proteinExistence type="predicted"/>
<feature type="domain" description="Metallo-beta-lactamase" evidence="1">
    <location>
        <begin position="64"/>
        <end position="143"/>
    </location>
</feature>
<dbReference type="EMBL" id="MCIF01000002">
    <property type="protein sequence ID" value="RAQ96004.1"/>
    <property type="molecule type" value="Genomic_DNA"/>
</dbReference>
<dbReference type="OrthoDB" id="9803916at2"/>
<protein>
    <submittedName>
        <fullName evidence="2">MBL fold metallo-hydrolase</fullName>
    </submittedName>
</protein>
<keyword evidence="3" id="KW-1185">Reference proteome</keyword>
<gene>
    <name evidence="2" type="ORF">A4R35_10705</name>
</gene>
<evidence type="ECO:0000313" key="3">
    <source>
        <dbReference type="Proteomes" id="UP000248706"/>
    </source>
</evidence>
<dbReference type="RefSeq" id="WP_112429217.1">
    <property type="nucleotide sequence ID" value="NZ_MCIF01000002.1"/>
</dbReference>
<dbReference type="SUPFAM" id="SSF56281">
    <property type="entry name" value="Metallo-hydrolase/oxidoreductase"/>
    <property type="match status" value="1"/>
</dbReference>
<dbReference type="Pfam" id="PF00753">
    <property type="entry name" value="Lactamase_B"/>
    <property type="match status" value="1"/>
</dbReference>
<name>A0A328VLJ9_9CHLR</name>
<dbReference type="Proteomes" id="UP000248706">
    <property type="component" value="Unassembled WGS sequence"/>
</dbReference>
<evidence type="ECO:0000313" key="2">
    <source>
        <dbReference type="EMBL" id="RAQ96004.1"/>
    </source>
</evidence>
<dbReference type="PANTHER" id="PTHR13754">
    <property type="entry name" value="METALLO-BETA-LACTAMASE SUPERFAMILY PROTEIN"/>
    <property type="match status" value="1"/>
</dbReference>
<dbReference type="CDD" id="cd07713">
    <property type="entry name" value="DHPS-like_MBL-fold"/>
    <property type="match status" value="1"/>
</dbReference>
<dbReference type="Gene3D" id="3.60.15.10">
    <property type="entry name" value="Ribonuclease Z/Hydroxyacylglutathione hydrolase-like"/>
    <property type="match status" value="1"/>
</dbReference>
<dbReference type="InterPro" id="IPR036866">
    <property type="entry name" value="RibonucZ/Hydroxyglut_hydro"/>
</dbReference>
<evidence type="ECO:0000259" key="1">
    <source>
        <dbReference type="Pfam" id="PF00753"/>
    </source>
</evidence>
<accession>A0A328VLJ9</accession>
<keyword evidence="2" id="KW-0378">Hydrolase</keyword>
<dbReference type="InterPro" id="IPR052926">
    <property type="entry name" value="Metallo-beta-lactamase_dom"/>
</dbReference>
<comment type="caution">
    <text evidence="2">The sequence shown here is derived from an EMBL/GenBank/DDBJ whole genome shotgun (WGS) entry which is preliminary data.</text>
</comment>
<sequence length="317" mass="34709">MSEQVTLSPVDTIDVTILVDNSVDVLLPGNEMVQRAPLAVNWTEREQLIAEHGYALLLTVASNGRRASLLYDAGLGRNTLLHNMDVLGVRPADLRAIVLSHGHADHHGGLEGVVRHLGKRGLPLLLHPDAWRYRRIVFPTGTEIHMPPPSQADLDREGVTIIEERGPSLLLDDTVLVTGQVERITDFEKGFPLQQARTEHGWEPDIWVWDDQAIVCHLKNRGLVVLSSCSHAGVINILQHARRLTGIETVYAFVGGLHLSGAVFEPIIPRTIAELQAIGPSVIVPGHCTGWRATHELARALPAAYVQTSVGTTLHFA</sequence>
<reference evidence="2 3" key="1">
    <citation type="submission" date="2016-08" db="EMBL/GenBank/DDBJ databases">
        <title>Analysis of Carbohydrate Active Enzymes in Thermogemmatispora T81 Reveals Carbohydrate Degradation Ability.</title>
        <authorList>
            <person name="Tomazini A."/>
            <person name="Lal S."/>
            <person name="Stott M."/>
            <person name="Henrissat B."/>
            <person name="Polikarpov I."/>
            <person name="Sparling R."/>
            <person name="Levin D.B."/>
        </authorList>
    </citation>
    <scope>NUCLEOTIDE SEQUENCE [LARGE SCALE GENOMIC DNA]</scope>
    <source>
        <strain evidence="2 3">T81</strain>
    </source>
</reference>
<dbReference type="PANTHER" id="PTHR13754:SF18">
    <property type="entry name" value="7,8-DIHYDROPTERIN-6-METHYL-4-(BETA-D-RIBOFURANOSYL)-AMINOBENZENE-5'-PHOSPHATE SYNTHASE"/>
    <property type="match status" value="1"/>
</dbReference>
<dbReference type="InterPro" id="IPR001279">
    <property type="entry name" value="Metallo-B-lactamas"/>
</dbReference>
<dbReference type="InterPro" id="IPR041712">
    <property type="entry name" value="DHPS-like_MBL-fold"/>
</dbReference>
<dbReference type="GO" id="GO:0016787">
    <property type="term" value="F:hydrolase activity"/>
    <property type="evidence" value="ECO:0007669"/>
    <property type="project" value="UniProtKB-KW"/>
</dbReference>